<evidence type="ECO:0000313" key="2">
    <source>
        <dbReference type="Proteomes" id="UP000186364"/>
    </source>
</evidence>
<name>A0A1Q9AY19_9HYPH</name>
<gene>
    <name evidence="1" type="ORF">BJF93_15400</name>
</gene>
<keyword evidence="2" id="KW-1185">Reference proteome</keyword>
<proteinExistence type="predicted"/>
<evidence type="ECO:0000313" key="1">
    <source>
        <dbReference type="EMBL" id="OLP60341.1"/>
    </source>
</evidence>
<dbReference type="EMBL" id="MKIP01000037">
    <property type="protein sequence ID" value="OLP60341.1"/>
    <property type="molecule type" value="Genomic_DNA"/>
</dbReference>
<protein>
    <submittedName>
        <fullName evidence="1">Uncharacterized protein</fullName>
    </submittedName>
</protein>
<dbReference type="Proteomes" id="UP000186364">
    <property type="component" value="Unassembled WGS sequence"/>
</dbReference>
<organism evidence="1 2">
    <name type="scientific">Xaviernesmea oryzae</name>
    <dbReference type="NCBI Taxonomy" id="464029"/>
    <lineage>
        <taxon>Bacteria</taxon>
        <taxon>Pseudomonadati</taxon>
        <taxon>Pseudomonadota</taxon>
        <taxon>Alphaproteobacteria</taxon>
        <taxon>Hyphomicrobiales</taxon>
        <taxon>Rhizobiaceae</taxon>
        <taxon>Rhizobium/Agrobacterium group</taxon>
        <taxon>Xaviernesmea</taxon>
    </lineage>
</organism>
<accession>A0A1Q9AY19</accession>
<comment type="caution">
    <text evidence="1">The sequence shown here is derived from an EMBL/GenBank/DDBJ whole genome shotgun (WGS) entry which is preliminary data.</text>
</comment>
<sequence>MANRRGIDTKRQVKDLLQQELPMVYRIALDLVKDSRVPPSARAKLISDIFRAGGLFIDAGDDRPKEPYEMSAEEIQAELTRLQSRRGQNSAEIFD</sequence>
<reference evidence="1 2" key="1">
    <citation type="submission" date="2016-09" db="EMBL/GenBank/DDBJ databases">
        <title>Rhizobium sp. nov., a novel species isolated from the rice rhizosphere.</title>
        <authorList>
            <person name="Zhao J."/>
            <person name="Zhang X."/>
        </authorList>
    </citation>
    <scope>NUCLEOTIDE SEQUENCE [LARGE SCALE GENOMIC DNA]</scope>
    <source>
        <strain evidence="1 2">1.7048</strain>
    </source>
</reference>
<dbReference type="AlphaFoldDB" id="A0A1Q9AY19"/>
<dbReference type="RefSeq" id="WP_075627358.1">
    <property type="nucleotide sequence ID" value="NZ_FOAM01000001.1"/>
</dbReference>